<dbReference type="Pfam" id="PF10531">
    <property type="entry name" value="SLBB"/>
    <property type="match status" value="1"/>
</dbReference>
<sequence length="309" mass="34411">MRQSLAMLKPVLLLVLFCSMFSSCITRKKITYLQDAEGRKGLPTDEVIRSFDRTSYDFKLKGGDLISIKIGSLTSTEYDFINQYAVQMGSFMYLSRQTMQNNSAGGQTGMRQQQMMNQMGGQMVGDDGKPIAQGDPQATGFLLNDAGEVNLPKIGLINLEGQTLAEAEDIIEEKLKGLFEAPQVRVQILNFRFTVLGEVDHQGVYTTYKDKTTLFEAVAMAGTPGEFSDRSELKIVREHGGQTEVAYVNLLSEDFLKSPYYYIQPNDVIVVPPMGARSFRKYGIQDALTTVTFLTSIVSLIALIRTIQE</sequence>
<dbReference type="PANTHER" id="PTHR33619">
    <property type="entry name" value="POLYSACCHARIDE EXPORT PROTEIN GFCE-RELATED"/>
    <property type="match status" value="1"/>
</dbReference>
<keyword evidence="2" id="KW-1133">Transmembrane helix</keyword>
<dbReference type="InterPro" id="IPR003715">
    <property type="entry name" value="Poly_export_N"/>
</dbReference>
<evidence type="ECO:0000256" key="1">
    <source>
        <dbReference type="ARBA" id="ARBA00022729"/>
    </source>
</evidence>
<feature type="domain" description="Soluble ligand binding" evidence="4">
    <location>
        <begin position="193"/>
        <end position="241"/>
    </location>
</feature>
<accession>A0ABN6L668</accession>
<evidence type="ECO:0000259" key="3">
    <source>
        <dbReference type="Pfam" id="PF02563"/>
    </source>
</evidence>
<dbReference type="Pfam" id="PF02563">
    <property type="entry name" value="Poly_export"/>
    <property type="match status" value="1"/>
</dbReference>
<name>A0ABN6L668_9BACT</name>
<evidence type="ECO:0000259" key="4">
    <source>
        <dbReference type="Pfam" id="PF10531"/>
    </source>
</evidence>
<evidence type="ECO:0000256" key="2">
    <source>
        <dbReference type="SAM" id="Phobius"/>
    </source>
</evidence>
<dbReference type="EMBL" id="AP025292">
    <property type="protein sequence ID" value="BDC98593.1"/>
    <property type="molecule type" value="Genomic_DNA"/>
</dbReference>
<keyword evidence="6" id="KW-1185">Reference proteome</keyword>
<feature type="transmembrane region" description="Helical" evidence="2">
    <location>
        <begin position="287"/>
        <end position="307"/>
    </location>
</feature>
<feature type="domain" description="Polysaccharide export protein N-terminal" evidence="3">
    <location>
        <begin position="56"/>
        <end position="188"/>
    </location>
</feature>
<dbReference type="Proteomes" id="UP001354989">
    <property type="component" value="Chromosome"/>
</dbReference>
<dbReference type="InterPro" id="IPR019554">
    <property type="entry name" value="Soluble_ligand-bd"/>
</dbReference>
<evidence type="ECO:0000313" key="6">
    <source>
        <dbReference type="Proteomes" id="UP001354989"/>
    </source>
</evidence>
<keyword evidence="2" id="KW-0812">Transmembrane</keyword>
<dbReference type="PANTHER" id="PTHR33619:SF3">
    <property type="entry name" value="POLYSACCHARIDE EXPORT PROTEIN GFCE-RELATED"/>
    <property type="match status" value="1"/>
</dbReference>
<proteinExistence type="predicted"/>
<organism evidence="5 6">
    <name type="scientific">Persicobacter psychrovividus</name>
    <dbReference type="NCBI Taxonomy" id="387638"/>
    <lineage>
        <taxon>Bacteria</taxon>
        <taxon>Pseudomonadati</taxon>
        <taxon>Bacteroidota</taxon>
        <taxon>Cytophagia</taxon>
        <taxon>Cytophagales</taxon>
        <taxon>Persicobacteraceae</taxon>
        <taxon>Persicobacter</taxon>
    </lineage>
</organism>
<protein>
    <submittedName>
        <fullName evidence="5">Polysaccharide export outer membrane protein</fullName>
    </submittedName>
</protein>
<evidence type="ECO:0000313" key="5">
    <source>
        <dbReference type="EMBL" id="BDC98593.1"/>
    </source>
</evidence>
<keyword evidence="1" id="KW-0732">Signal</keyword>
<dbReference type="Gene3D" id="3.10.560.10">
    <property type="entry name" value="Outer membrane lipoprotein wza domain like"/>
    <property type="match status" value="1"/>
</dbReference>
<keyword evidence="2" id="KW-0472">Membrane</keyword>
<gene>
    <name evidence="5" type="ORF">PEPS_08740</name>
</gene>
<dbReference type="InterPro" id="IPR049712">
    <property type="entry name" value="Poly_export"/>
</dbReference>
<reference evidence="5 6" key="1">
    <citation type="submission" date="2021-12" db="EMBL/GenBank/DDBJ databases">
        <title>Genome sequencing of bacteria with rrn-lacking chromosome and rrn-plasmid.</title>
        <authorList>
            <person name="Anda M."/>
            <person name="Iwasaki W."/>
        </authorList>
    </citation>
    <scope>NUCLEOTIDE SEQUENCE [LARGE SCALE GENOMIC DNA]</scope>
    <source>
        <strain evidence="5 6">NBRC 101262</strain>
    </source>
</reference>